<feature type="site" description="Increases basicity of active site His" evidence="2">
    <location>
        <position position="142"/>
    </location>
</feature>
<evidence type="ECO:0000256" key="2">
    <source>
        <dbReference type="PIRSR" id="PIRSR620019-1"/>
    </source>
</evidence>
<dbReference type="InterPro" id="IPR041561">
    <property type="entry name" value="PglD_N"/>
</dbReference>
<dbReference type="Gene3D" id="3.40.50.20">
    <property type="match status" value="1"/>
</dbReference>
<evidence type="ECO:0000256" key="3">
    <source>
        <dbReference type="PIRSR" id="PIRSR620019-2"/>
    </source>
</evidence>
<gene>
    <name evidence="5" type="ORF">EPV75_07840</name>
</gene>
<dbReference type="CDD" id="cd03360">
    <property type="entry name" value="LbH_AT_putative"/>
    <property type="match status" value="1"/>
</dbReference>
<dbReference type="RefSeq" id="WP_128385015.1">
    <property type="nucleotide sequence ID" value="NZ_CP035033.1"/>
</dbReference>
<proteinExistence type="inferred from homology"/>
<dbReference type="PANTHER" id="PTHR43300:SF7">
    <property type="entry name" value="UDP-N-ACETYLBACILLOSAMINE N-ACETYLTRANSFERASE"/>
    <property type="match status" value="1"/>
</dbReference>
<dbReference type="InterPro" id="IPR050179">
    <property type="entry name" value="Trans_hexapeptide_repeat"/>
</dbReference>
<dbReference type="EMBL" id="CP035033">
    <property type="protein sequence ID" value="QAB15584.1"/>
    <property type="molecule type" value="Genomic_DNA"/>
</dbReference>
<keyword evidence="5" id="KW-0808">Transferase</keyword>
<dbReference type="InterPro" id="IPR020019">
    <property type="entry name" value="AcTrfase_PglD-like"/>
</dbReference>
<protein>
    <submittedName>
        <fullName evidence="5">Acetyltransferase</fullName>
    </submittedName>
</protein>
<evidence type="ECO:0000256" key="1">
    <source>
        <dbReference type="ARBA" id="ARBA00007274"/>
    </source>
</evidence>
<dbReference type="GO" id="GO:0016740">
    <property type="term" value="F:transferase activity"/>
    <property type="evidence" value="ECO:0007669"/>
    <property type="project" value="UniProtKB-KW"/>
</dbReference>
<sequence>MNRTPLLLLGGGGHCAAVIDVIEATDAYEIVGIIESPESQTECVLGYPVIGTDDDLPYWVQKVPACLITVGQLKSSAVRRRLFQQVLDLGGHLPSVISPFAKVAASAIIGDGTVVMHHALVNPLAEIGANSIINSKALVEHDVRIGAHCHIATGALLNGGVTVGDDCLIGSGSMVVQSTRIIGKTIVGAGSVVVKDIVESGVYIGQPAARHLKMEAED</sequence>
<dbReference type="Proteomes" id="UP000285478">
    <property type="component" value="Chromosome"/>
</dbReference>
<feature type="binding site" evidence="3">
    <location>
        <position position="71"/>
    </location>
    <ligand>
        <name>substrate</name>
    </ligand>
</feature>
<dbReference type="AlphaFoldDB" id="A0A410H3T7"/>
<dbReference type="InterPro" id="IPR011004">
    <property type="entry name" value="Trimer_LpxA-like_sf"/>
</dbReference>
<feature type="active site" description="Proton acceptor" evidence="2">
    <location>
        <position position="141"/>
    </location>
</feature>
<keyword evidence="6" id="KW-1185">Reference proteome</keyword>
<feature type="binding site" evidence="3">
    <location>
        <position position="150"/>
    </location>
    <ligand>
        <name>acetyl-CoA</name>
        <dbReference type="ChEBI" id="CHEBI:57288"/>
    </ligand>
</feature>
<comment type="similarity">
    <text evidence="1">Belongs to the transferase hexapeptide repeat family.</text>
</comment>
<organism evidence="5 6">
    <name type="scientific">Hydrogenovibrio thermophilus</name>
    <dbReference type="NCBI Taxonomy" id="265883"/>
    <lineage>
        <taxon>Bacteria</taxon>
        <taxon>Pseudomonadati</taxon>
        <taxon>Pseudomonadota</taxon>
        <taxon>Gammaproteobacteria</taxon>
        <taxon>Thiotrichales</taxon>
        <taxon>Piscirickettsiaceae</taxon>
        <taxon>Hydrogenovibrio</taxon>
    </lineage>
</organism>
<dbReference type="NCBIfam" id="TIGR03570">
    <property type="entry name" value="NeuD_NnaD"/>
    <property type="match status" value="1"/>
</dbReference>
<reference evidence="5 6" key="1">
    <citation type="journal article" date="2018" name="Environ. Microbiol.">
        <title>Genomes of ubiquitous marine and hypersaline Hydrogenovibrio, Thiomicrorhabdus and Thiomicrospira spp. encode a diversity of mechanisms to sustain chemolithoautotrophy in heterogeneous environments.</title>
        <authorList>
            <person name="Scott K.M."/>
            <person name="Williams J."/>
            <person name="Porter C.M.B."/>
            <person name="Russel S."/>
            <person name="Harmer T.L."/>
            <person name="Paul J.H."/>
            <person name="Antonen K.M."/>
            <person name="Bridges M.K."/>
            <person name="Camper G.J."/>
            <person name="Campla C.K."/>
            <person name="Casella L.G."/>
            <person name="Chase E."/>
            <person name="Conrad J.W."/>
            <person name="Cruz M.C."/>
            <person name="Dunlap D.S."/>
            <person name="Duran L."/>
            <person name="Fahsbender E.M."/>
            <person name="Goldsmith D.B."/>
            <person name="Keeley R.F."/>
            <person name="Kondoff M.R."/>
            <person name="Kussy B.I."/>
            <person name="Lane M.K."/>
            <person name="Lawler S."/>
            <person name="Leigh B.A."/>
            <person name="Lewis C."/>
            <person name="Lostal L.M."/>
            <person name="Marking D."/>
            <person name="Mancera P.A."/>
            <person name="McClenthan E.C."/>
            <person name="McIntyre E.A."/>
            <person name="Mine J.A."/>
            <person name="Modi S."/>
            <person name="Moore B.D."/>
            <person name="Morgan W.A."/>
            <person name="Nelson K.M."/>
            <person name="Nguyen K.N."/>
            <person name="Ogburn N."/>
            <person name="Parrino D.G."/>
            <person name="Pedapudi A.D."/>
            <person name="Pelham R.P."/>
            <person name="Preece A.M."/>
            <person name="Rampersad E.A."/>
            <person name="Richardson J.C."/>
            <person name="Rodgers C.M."/>
            <person name="Schaffer B.L."/>
            <person name="Sheridan N.E."/>
            <person name="Solone M.R."/>
            <person name="Staley Z.R."/>
            <person name="Tabuchi M."/>
            <person name="Waide R.J."/>
            <person name="Wanjugi P.W."/>
            <person name="Young S."/>
            <person name="Clum A."/>
            <person name="Daum C."/>
            <person name="Huntemann M."/>
            <person name="Ivanova N."/>
            <person name="Kyrpides N."/>
            <person name="Mikhailova N."/>
            <person name="Palaniappan K."/>
            <person name="Pillay M."/>
            <person name="Reddy T.B.K."/>
            <person name="Shapiro N."/>
            <person name="Stamatis D."/>
            <person name="Varghese N."/>
            <person name="Woyke T."/>
            <person name="Boden R."/>
            <person name="Freyermuth S.K."/>
            <person name="Kerfeld C.A."/>
        </authorList>
    </citation>
    <scope>NUCLEOTIDE SEQUENCE [LARGE SCALE GENOMIC DNA]</scope>
    <source>
        <strain evidence="5 6">JR-2</strain>
    </source>
</reference>
<feature type="domain" description="PglD N-terminal" evidence="4">
    <location>
        <begin position="6"/>
        <end position="85"/>
    </location>
</feature>
<dbReference type="KEGG" id="htr:EPV75_07840"/>
<dbReference type="Pfam" id="PF17836">
    <property type="entry name" value="PglD_N"/>
    <property type="match status" value="1"/>
</dbReference>
<dbReference type="SUPFAM" id="SSF51161">
    <property type="entry name" value="Trimeric LpxA-like enzymes"/>
    <property type="match status" value="1"/>
</dbReference>
<dbReference type="Pfam" id="PF00132">
    <property type="entry name" value="Hexapep"/>
    <property type="match status" value="1"/>
</dbReference>
<evidence type="ECO:0000313" key="5">
    <source>
        <dbReference type="EMBL" id="QAB15584.1"/>
    </source>
</evidence>
<evidence type="ECO:0000259" key="4">
    <source>
        <dbReference type="Pfam" id="PF17836"/>
    </source>
</evidence>
<accession>A0A410H3T7</accession>
<dbReference type="PANTHER" id="PTHR43300">
    <property type="entry name" value="ACETYLTRANSFERASE"/>
    <property type="match status" value="1"/>
</dbReference>
<evidence type="ECO:0000313" key="6">
    <source>
        <dbReference type="Proteomes" id="UP000285478"/>
    </source>
</evidence>
<name>A0A410H3T7_9GAMM</name>
<dbReference type="InterPro" id="IPR001451">
    <property type="entry name" value="Hexapep"/>
</dbReference>
<dbReference type="Gene3D" id="2.160.10.10">
    <property type="entry name" value="Hexapeptide repeat proteins"/>
    <property type="match status" value="1"/>
</dbReference>